<reference evidence="1" key="1">
    <citation type="submission" date="2014-09" db="EMBL/GenBank/DDBJ databases">
        <authorList>
            <person name="Magalhaes I.L.F."/>
            <person name="Oliveira U."/>
            <person name="Santos F.R."/>
            <person name="Vidigal T.H.D.A."/>
            <person name="Brescovit A.D."/>
            <person name="Santos A.J."/>
        </authorList>
    </citation>
    <scope>NUCLEOTIDE SEQUENCE</scope>
    <source>
        <tissue evidence="1">Shoot tissue taken approximately 20 cm above the soil surface</tissue>
    </source>
</reference>
<accession>A0A0A8YM40</accession>
<name>A0A0A8YM40_ARUDO</name>
<sequence length="40" mass="4476">MTLLLLLPIPFCLFILFLCLLLGFISRLPQLACPNDSLAQ</sequence>
<dbReference type="EMBL" id="GBRH01271282">
    <property type="protein sequence ID" value="JAD26613.1"/>
    <property type="molecule type" value="Transcribed_RNA"/>
</dbReference>
<protein>
    <submittedName>
        <fullName evidence="1">Uncharacterized protein</fullName>
    </submittedName>
</protein>
<evidence type="ECO:0000313" key="1">
    <source>
        <dbReference type="EMBL" id="JAD26613.1"/>
    </source>
</evidence>
<organism evidence="1">
    <name type="scientific">Arundo donax</name>
    <name type="common">Giant reed</name>
    <name type="synonym">Donax arundinaceus</name>
    <dbReference type="NCBI Taxonomy" id="35708"/>
    <lineage>
        <taxon>Eukaryota</taxon>
        <taxon>Viridiplantae</taxon>
        <taxon>Streptophyta</taxon>
        <taxon>Embryophyta</taxon>
        <taxon>Tracheophyta</taxon>
        <taxon>Spermatophyta</taxon>
        <taxon>Magnoliopsida</taxon>
        <taxon>Liliopsida</taxon>
        <taxon>Poales</taxon>
        <taxon>Poaceae</taxon>
        <taxon>PACMAD clade</taxon>
        <taxon>Arundinoideae</taxon>
        <taxon>Arundineae</taxon>
        <taxon>Arundo</taxon>
    </lineage>
</organism>
<proteinExistence type="predicted"/>
<dbReference type="AlphaFoldDB" id="A0A0A8YM40"/>
<reference evidence="1" key="2">
    <citation type="journal article" date="2015" name="Data Brief">
        <title>Shoot transcriptome of the giant reed, Arundo donax.</title>
        <authorList>
            <person name="Barrero R.A."/>
            <person name="Guerrero F.D."/>
            <person name="Moolhuijzen P."/>
            <person name="Goolsby J.A."/>
            <person name="Tidwell J."/>
            <person name="Bellgard S.E."/>
            <person name="Bellgard M.I."/>
        </authorList>
    </citation>
    <scope>NUCLEOTIDE SEQUENCE</scope>
    <source>
        <tissue evidence="1">Shoot tissue taken approximately 20 cm above the soil surface</tissue>
    </source>
</reference>